<dbReference type="InterPro" id="IPR050738">
    <property type="entry name" value="Sulfatase"/>
</dbReference>
<evidence type="ECO:0000256" key="1">
    <source>
        <dbReference type="ARBA" id="ARBA00008779"/>
    </source>
</evidence>
<dbReference type="SUPFAM" id="SSF53649">
    <property type="entry name" value="Alkaline phosphatase-like"/>
    <property type="match status" value="1"/>
</dbReference>
<dbReference type="GO" id="GO:0004065">
    <property type="term" value="F:arylsulfatase activity"/>
    <property type="evidence" value="ECO:0007669"/>
    <property type="project" value="UniProtKB-EC"/>
</dbReference>
<reference evidence="6 7" key="1">
    <citation type="submission" date="2019-02" db="EMBL/GenBank/DDBJ databases">
        <title>Deep-cultivation of Planctomycetes and their phenomic and genomic characterization uncovers novel biology.</title>
        <authorList>
            <person name="Wiegand S."/>
            <person name="Jogler M."/>
            <person name="Boedeker C."/>
            <person name="Pinto D."/>
            <person name="Vollmers J."/>
            <person name="Rivas-Marin E."/>
            <person name="Kohn T."/>
            <person name="Peeters S.H."/>
            <person name="Heuer A."/>
            <person name="Rast P."/>
            <person name="Oberbeckmann S."/>
            <person name="Bunk B."/>
            <person name="Jeske O."/>
            <person name="Meyerdierks A."/>
            <person name="Storesund J.E."/>
            <person name="Kallscheuer N."/>
            <person name="Luecker S."/>
            <person name="Lage O.M."/>
            <person name="Pohl T."/>
            <person name="Merkel B.J."/>
            <person name="Hornburger P."/>
            <person name="Mueller R.-W."/>
            <person name="Bruemmer F."/>
            <person name="Labrenz M."/>
            <person name="Spormann A.M."/>
            <person name="Op Den Camp H."/>
            <person name="Overmann J."/>
            <person name="Amann R."/>
            <person name="Jetten M.S.M."/>
            <person name="Mascher T."/>
            <person name="Medema M.H."/>
            <person name="Devos D.P."/>
            <person name="Kaster A.-K."/>
            <person name="Ovreas L."/>
            <person name="Rohde M."/>
            <person name="Galperin M.Y."/>
            <person name="Jogler C."/>
        </authorList>
    </citation>
    <scope>NUCLEOTIDE SEQUENCE [LARGE SCALE GENOMIC DNA]</scope>
    <source>
        <strain evidence="6 7">Pan54</strain>
    </source>
</reference>
<evidence type="ECO:0000313" key="6">
    <source>
        <dbReference type="EMBL" id="TWT64337.1"/>
    </source>
</evidence>
<dbReference type="RefSeq" id="WP_146506056.1">
    <property type="nucleotide sequence ID" value="NZ_SJPG01000001.1"/>
</dbReference>
<sequence length="554" mass="62762">MFTVFRKRSRIVSTQGGCFQSAPGNVIGKVTPLLIYVSVLIISNLIYTQSLLADPRSRPNIVLIMADDLGFADLGCYGSEIQTPYLDQLASNGLRFSQFYNTAKCHSSRVSLLTGLYCDQAGSEKLSRGATIAEALAPAGYSTAMVGKWHLSQQPTDFGFQKYWGHLSGATNFFTGDDTFRLNGENWDVPATINGRPFYTTHAIGDYAIQFVDEMTQSNDPFLLYVAFNAPHYPLQAPEEAVKKYNGLYNKGWDQLRKERHARQIESGLLPEKWKLSPRPEHVPAWDSLSVEEQEWEASRMEVFAAMVDVLDQNVGRLVDHLKAKGEFENTLFLFCSDNGACPFERTRGRNLKPWDPKSYWTYDASWAHAGNTPFRLYKQNQHEGGISSPLIVHWPAGLKTESGSITDQPGHLIDLMATFIDVGKADYPEQIGNRTIDPLQGKSLMPILQGEQREPHDELYFHFSSDRALRQGDWKLVSAKLGRWELYNMKDDRTELNDLSKVYPERVEQMATEWFRMAEEVDRLKGKQLAPVGTKIKSLDFRKDTSNQLKTKN</sequence>
<dbReference type="Proteomes" id="UP000316095">
    <property type="component" value="Unassembled WGS sequence"/>
</dbReference>
<evidence type="ECO:0000256" key="4">
    <source>
        <dbReference type="ARBA" id="ARBA00022837"/>
    </source>
</evidence>
<keyword evidence="7" id="KW-1185">Reference proteome</keyword>
<name>A0A5C5XME8_9PLAN</name>
<gene>
    <name evidence="6" type="primary">atsA_56</name>
    <name evidence="6" type="ORF">Pan54_50990</name>
</gene>
<evidence type="ECO:0000259" key="5">
    <source>
        <dbReference type="Pfam" id="PF00884"/>
    </source>
</evidence>
<dbReference type="PROSITE" id="PS00149">
    <property type="entry name" value="SULFATASE_2"/>
    <property type="match status" value="1"/>
</dbReference>
<dbReference type="EC" id="3.1.6.1" evidence="6"/>
<evidence type="ECO:0000256" key="2">
    <source>
        <dbReference type="ARBA" id="ARBA00022723"/>
    </source>
</evidence>
<evidence type="ECO:0000256" key="3">
    <source>
        <dbReference type="ARBA" id="ARBA00022801"/>
    </source>
</evidence>
<dbReference type="Gene3D" id="3.30.1120.10">
    <property type="match status" value="1"/>
</dbReference>
<dbReference type="InterPro" id="IPR017850">
    <property type="entry name" value="Alkaline_phosphatase_core_sf"/>
</dbReference>
<evidence type="ECO:0000313" key="7">
    <source>
        <dbReference type="Proteomes" id="UP000316095"/>
    </source>
</evidence>
<dbReference type="EMBL" id="SJPG01000001">
    <property type="protein sequence ID" value="TWT64337.1"/>
    <property type="molecule type" value="Genomic_DNA"/>
</dbReference>
<dbReference type="PANTHER" id="PTHR42693">
    <property type="entry name" value="ARYLSULFATASE FAMILY MEMBER"/>
    <property type="match status" value="1"/>
</dbReference>
<feature type="domain" description="Sulfatase N-terminal" evidence="5">
    <location>
        <begin position="59"/>
        <end position="423"/>
    </location>
</feature>
<proteinExistence type="inferred from homology"/>
<keyword evidence="3 6" id="KW-0378">Hydrolase</keyword>
<protein>
    <submittedName>
        <fullName evidence="6">Arylsulfatase</fullName>
        <ecNumber evidence="6">3.1.6.1</ecNumber>
    </submittedName>
</protein>
<dbReference type="Gene3D" id="3.40.720.10">
    <property type="entry name" value="Alkaline Phosphatase, subunit A"/>
    <property type="match status" value="1"/>
</dbReference>
<dbReference type="PANTHER" id="PTHR42693:SF53">
    <property type="entry name" value="ENDO-4-O-SULFATASE"/>
    <property type="match status" value="1"/>
</dbReference>
<dbReference type="InterPro" id="IPR000917">
    <property type="entry name" value="Sulfatase_N"/>
</dbReference>
<comment type="similarity">
    <text evidence="1">Belongs to the sulfatase family.</text>
</comment>
<dbReference type="OrthoDB" id="9783154at2"/>
<dbReference type="Pfam" id="PF00884">
    <property type="entry name" value="Sulfatase"/>
    <property type="match status" value="1"/>
</dbReference>
<accession>A0A5C5XME8</accession>
<dbReference type="AlphaFoldDB" id="A0A5C5XME8"/>
<dbReference type="GO" id="GO:0046872">
    <property type="term" value="F:metal ion binding"/>
    <property type="evidence" value="ECO:0007669"/>
    <property type="project" value="UniProtKB-KW"/>
</dbReference>
<dbReference type="InterPro" id="IPR024607">
    <property type="entry name" value="Sulfatase_CS"/>
</dbReference>
<dbReference type="CDD" id="cd16025">
    <property type="entry name" value="PAS_like"/>
    <property type="match status" value="1"/>
</dbReference>
<keyword evidence="4" id="KW-0106">Calcium</keyword>
<organism evidence="6 7">
    <name type="scientific">Rubinisphaera italica</name>
    <dbReference type="NCBI Taxonomy" id="2527969"/>
    <lineage>
        <taxon>Bacteria</taxon>
        <taxon>Pseudomonadati</taxon>
        <taxon>Planctomycetota</taxon>
        <taxon>Planctomycetia</taxon>
        <taxon>Planctomycetales</taxon>
        <taxon>Planctomycetaceae</taxon>
        <taxon>Rubinisphaera</taxon>
    </lineage>
</organism>
<keyword evidence="2" id="KW-0479">Metal-binding</keyword>
<comment type="caution">
    <text evidence="6">The sequence shown here is derived from an EMBL/GenBank/DDBJ whole genome shotgun (WGS) entry which is preliminary data.</text>
</comment>